<dbReference type="AlphaFoldDB" id="A0AAW2Z409"/>
<evidence type="ECO:0000313" key="5">
    <source>
        <dbReference type="Proteomes" id="UP001431209"/>
    </source>
</evidence>
<dbReference type="EMBL" id="JAOPGA020001010">
    <property type="protein sequence ID" value="KAL0483988.1"/>
    <property type="molecule type" value="Genomic_DNA"/>
</dbReference>
<evidence type="ECO:0000313" key="4">
    <source>
        <dbReference type="EMBL" id="KAL0483988.1"/>
    </source>
</evidence>
<dbReference type="Proteomes" id="UP001431209">
    <property type="component" value="Unassembled WGS sequence"/>
</dbReference>
<evidence type="ECO:0000259" key="2">
    <source>
        <dbReference type="Pfam" id="PF02268"/>
    </source>
</evidence>
<reference evidence="4 5" key="1">
    <citation type="submission" date="2024-03" db="EMBL/GenBank/DDBJ databases">
        <title>The Acrasis kona genome and developmental transcriptomes reveal deep origins of eukaryotic multicellular pathways.</title>
        <authorList>
            <person name="Sheikh S."/>
            <person name="Fu C.-J."/>
            <person name="Brown M.W."/>
            <person name="Baldauf S.L."/>
        </authorList>
    </citation>
    <scope>NUCLEOTIDE SEQUENCE [LARGE SCALE GENOMIC DNA]</scope>
    <source>
        <strain evidence="4 5">ATCC MYA-3509</strain>
    </source>
</reference>
<feature type="compositionally biased region" description="Basic residues" evidence="1">
    <location>
        <begin position="123"/>
        <end position="139"/>
    </location>
</feature>
<name>A0AAW2Z409_9EUKA</name>
<dbReference type="Pfam" id="PF02268">
    <property type="entry name" value="TFIIA_gamma_N"/>
    <property type="match status" value="1"/>
</dbReference>
<dbReference type="InterPro" id="IPR009083">
    <property type="entry name" value="TFIIA_a-hlx"/>
</dbReference>
<dbReference type="CDD" id="cd10145">
    <property type="entry name" value="TFIIA_gamma_N"/>
    <property type="match status" value="1"/>
</dbReference>
<protein>
    <submittedName>
        <fullName evidence="4">Transcription initiation factor TFIIA small subunit</fullName>
    </submittedName>
</protein>
<dbReference type="GO" id="GO:0006367">
    <property type="term" value="P:transcription initiation at RNA polymerase II promoter"/>
    <property type="evidence" value="ECO:0007669"/>
    <property type="project" value="InterPro"/>
</dbReference>
<dbReference type="PANTHER" id="PTHR10966">
    <property type="entry name" value="TRANSCRIPTION INITIATION FACTOR IIA SUBUNIT 2"/>
    <property type="match status" value="1"/>
</dbReference>
<dbReference type="EMBL" id="JAOPGA020000543">
    <property type="protein sequence ID" value="KAL0479368.1"/>
    <property type="molecule type" value="Genomic_DNA"/>
</dbReference>
<feature type="domain" description="Transcription initiation factor IIA gamma subunit N-terminal" evidence="2">
    <location>
        <begin position="5"/>
        <end position="51"/>
    </location>
</feature>
<dbReference type="InterPro" id="IPR003194">
    <property type="entry name" value="TFIIA_gsu"/>
</dbReference>
<dbReference type="GO" id="GO:0005672">
    <property type="term" value="C:transcription factor TFIIA complex"/>
    <property type="evidence" value="ECO:0007669"/>
    <property type="project" value="InterPro"/>
</dbReference>
<evidence type="ECO:0000313" key="3">
    <source>
        <dbReference type="EMBL" id="KAL0479368.1"/>
    </source>
</evidence>
<sequence length="139" mass="15424">MTTPYYTLYRNTKLGSTLEEAIEDLIEADRITDELKQDILSQFDKSISDALAEKATNTASFKGHCMVFKQPAPTVRNFHLDSVKFKVDGREVEVDFVNIIACEATASKEKTAGGGVKKGGSKDKKKKLAPPKNKKRKNV</sequence>
<organism evidence="4 5">
    <name type="scientific">Acrasis kona</name>
    <dbReference type="NCBI Taxonomy" id="1008807"/>
    <lineage>
        <taxon>Eukaryota</taxon>
        <taxon>Discoba</taxon>
        <taxon>Heterolobosea</taxon>
        <taxon>Tetramitia</taxon>
        <taxon>Eutetramitia</taxon>
        <taxon>Acrasidae</taxon>
        <taxon>Acrasis</taxon>
    </lineage>
</organism>
<proteinExistence type="predicted"/>
<comment type="caution">
    <text evidence="4">The sequence shown here is derived from an EMBL/GenBank/DDBJ whole genome shotgun (WGS) entry which is preliminary data.</text>
</comment>
<accession>A0AAW2Z409</accession>
<gene>
    <name evidence="4" type="ORF">AKO1_004614</name>
    <name evidence="3" type="ORF">AKO1_015373</name>
</gene>
<dbReference type="SUPFAM" id="SSF47396">
    <property type="entry name" value="Transcription factor IIA (TFIIA), alpha-helical domain"/>
    <property type="match status" value="1"/>
</dbReference>
<keyword evidence="5" id="KW-1185">Reference proteome</keyword>
<dbReference type="InterPro" id="IPR015872">
    <property type="entry name" value="TFIIA_gsu_N"/>
</dbReference>
<evidence type="ECO:0000256" key="1">
    <source>
        <dbReference type="SAM" id="MobiDB-lite"/>
    </source>
</evidence>
<dbReference type="Gene3D" id="1.10.287.190">
    <property type="entry name" value="Transcription factor IIA gamma subunit, alpha-helical domain"/>
    <property type="match status" value="1"/>
</dbReference>
<feature type="region of interest" description="Disordered" evidence="1">
    <location>
        <begin position="109"/>
        <end position="139"/>
    </location>
</feature>